<dbReference type="EMBL" id="GFDG01001414">
    <property type="protein sequence ID" value="JAV17385.1"/>
    <property type="molecule type" value="Transcribed_RNA"/>
</dbReference>
<dbReference type="AlphaFoldDB" id="A0A1L8EFJ6"/>
<evidence type="ECO:0000313" key="2">
    <source>
        <dbReference type="EMBL" id="JAV17385.1"/>
    </source>
</evidence>
<feature type="chain" id="PRO_5013290260" evidence="1">
    <location>
        <begin position="21"/>
        <end position="161"/>
    </location>
</feature>
<organism evidence="2">
    <name type="scientific">Haematobia irritans</name>
    <name type="common">Horn fly</name>
    <name type="synonym">Conops irritans</name>
    <dbReference type="NCBI Taxonomy" id="7368"/>
    <lineage>
        <taxon>Eukaryota</taxon>
        <taxon>Metazoa</taxon>
        <taxon>Ecdysozoa</taxon>
        <taxon>Arthropoda</taxon>
        <taxon>Hexapoda</taxon>
        <taxon>Insecta</taxon>
        <taxon>Pterygota</taxon>
        <taxon>Neoptera</taxon>
        <taxon>Endopterygota</taxon>
        <taxon>Diptera</taxon>
        <taxon>Brachycera</taxon>
        <taxon>Muscomorpha</taxon>
        <taxon>Muscoidea</taxon>
        <taxon>Muscidae</taxon>
        <taxon>Haematobia</taxon>
    </lineage>
</organism>
<keyword evidence="1" id="KW-0732">Signal</keyword>
<reference evidence="2" key="1">
    <citation type="submission" date="2017-01" db="EMBL/GenBank/DDBJ databases">
        <title>An insight into the sialome and mialome of the horn fly, Haematobia irritans.</title>
        <authorList>
            <person name="Breijo M."/>
            <person name="Boiani M."/>
            <person name="Ures X."/>
            <person name="Rocha S."/>
            <person name="Sequeira M."/>
            <person name="Ribeiro J.M."/>
        </authorList>
    </citation>
    <scope>NUCLEOTIDE SEQUENCE</scope>
</reference>
<proteinExistence type="predicted"/>
<accession>A0A1L8EFJ6</accession>
<name>A0A1L8EFJ6_HAEIR</name>
<protein>
    <submittedName>
        <fullName evidence="2">Putative secreted protein</fullName>
    </submittedName>
</protein>
<evidence type="ECO:0000256" key="1">
    <source>
        <dbReference type="SAM" id="SignalP"/>
    </source>
</evidence>
<sequence length="161" mass="17630">MAIWKLAFVLLISFLCSAKGRSVSVIGDVLIEVDNGKLRCDKIVCPLDTERCVVSKEKDPNDPTVLVRSNICYSANGEELANSLTNETIDPHTQISFLIEANRYGSISTVNSYNSFQSTSIGQFDKEAFNAGMETLNRSMVALNKGLSQMSHQLANMFGGI</sequence>
<feature type="signal peptide" evidence="1">
    <location>
        <begin position="1"/>
        <end position="20"/>
    </location>
</feature>